<evidence type="ECO:0000256" key="9">
    <source>
        <dbReference type="SAM" id="Phobius"/>
    </source>
</evidence>
<sequence>MKAALIINNVNELAISTFYIIIHFFYIFIGNYGGQTITDHNADVLKALYHVQWYMAPIQVQKLILFLMLKNTKYFGLIVGGIYVASLEGFITVRKFIMSN</sequence>
<keyword evidence="3 9" id="KW-0812">Transmembrane</keyword>
<gene>
    <name evidence="10" type="ORF">ALC53_04737</name>
</gene>
<dbReference type="GO" id="GO:0005549">
    <property type="term" value="F:odorant binding"/>
    <property type="evidence" value="ECO:0007669"/>
    <property type="project" value="InterPro"/>
</dbReference>
<protein>
    <submittedName>
        <fullName evidence="10">Uncharacterized protein</fullName>
    </submittedName>
</protein>
<evidence type="ECO:0000256" key="7">
    <source>
        <dbReference type="ARBA" id="ARBA00023170"/>
    </source>
</evidence>
<feature type="transmembrane region" description="Helical" evidence="9">
    <location>
        <begin position="74"/>
        <end position="93"/>
    </location>
</feature>
<name>A0A195BJZ3_9HYME</name>
<organism evidence="10 11">
    <name type="scientific">Atta colombica</name>
    <dbReference type="NCBI Taxonomy" id="520822"/>
    <lineage>
        <taxon>Eukaryota</taxon>
        <taxon>Metazoa</taxon>
        <taxon>Ecdysozoa</taxon>
        <taxon>Arthropoda</taxon>
        <taxon>Hexapoda</taxon>
        <taxon>Insecta</taxon>
        <taxon>Pterygota</taxon>
        <taxon>Neoptera</taxon>
        <taxon>Endopterygota</taxon>
        <taxon>Hymenoptera</taxon>
        <taxon>Apocrita</taxon>
        <taxon>Aculeata</taxon>
        <taxon>Formicoidea</taxon>
        <taxon>Formicidae</taxon>
        <taxon>Myrmicinae</taxon>
        <taxon>Atta</taxon>
    </lineage>
</organism>
<comment type="subcellular location">
    <subcellularLocation>
        <location evidence="1">Membrane</location>
        <topology evidence="1">Multi-pass membrane protein</topology>
    </subcellularLocation>
</comment>
<evidence type="ECO:0000256" key="8">
    <source>
        <dbReference type="ARBA" id="ARBA00023224"/>
    </source>
</evidence>
<evidence type="ECO:0000256" key="5">
    <source>
        <dbReference type="ARBA" id="ARBA00022989"/>
    </source>
</evidence>
<evidence type="ECO:0000313" key="11">
    <source>
        <dbReference type="Proteomes" id="UP000078540"/>
    </source>
</evidence>
<feature type="transmembrane region" description="Helical" evidence="9">
    <location>
        <begin position="12"/>
        <end position="29"/>
    </location>
</feature>
<keyword evidence="4" id="KW-0552">Olfaction</keyword>
<evidence type="ECO:0000313" key="10">
    <source>
        <dbReference type="EMBL" id="KYM85493.1"/>
    </source>
</evidence>
<evidence type="ECO:0000256" key="1">
    <source>
        <dbReference type="ARBA" id="ARBA00004141"/>
    </source>
</evidence>
<evidence type="ECO:0000256" key="4">
    <source>
        <dbReference type="ARBA" id="ARBA00022725"/>
    </source>
</evidence>
<keyword evidence="6 9" id="KW-0472">Membrane</keyword>
<evidence type="ECO:0000256" key="3">
    <source>
        <dbReference type="ARBA" id="ARBA00022692"/>
    </source>
</evidence>
<keyword evidence="11" id="KW-1185">Reference proteome</keyword>
<dbReference type="GO" id="GO:0016020">
    <property type="term" value="C:membrane"/>
    <property type="evidence" value="ECO:0007669"/>
    <property type="project" value="UniProtKB-SubCell"/>
</dbReference>
<dbReference type="EMBL" id="KQ976453">
    <property type="protein sequence ID" value="KYM85493.1"/>
    <property type="molecule type" value="Genomic_DNA"/>
</dbReference>
<dbReference type="GO" id="GO:0007165">
    <property type="term" value="P:signal transduction"/>
    <property type="evidence" value="ECO:0007669"/>
    <property type="project" value="UniProtKB-KW"/>
</dbReference>
<dbReference type="Proteomes" id="UP000078540">
    <property type="component" value="Unassembled WGS sequence"/>
</dbReference>
<proteinExistence type="predicted"/>
<evidence type="ECO:0000256" key="2">
    <source>
        <dbReference type="ARBA" id="ARBA00022606"/>
    </source>
</evidence>
<keyword evidence="7" id="KW-0675">Receptor</keyword>
<evidence type="ECO:0000256" key="6">
    <source>
        <dbReference type="ARBA" id="ARBA00023136"/>
    </source>
</evidence>
<dbReference type="Pfam" id="PF02949">
    <property type="entry name" value="7tm_6"/>
    <property type="match status" value="1"/>
</dbReference>
<keyword evidence="8" id="KW-0807">Transducer</keyword>
<keyword evidence="2" id="KW-0716">Sensory transduction</keyword>
<dbReference type="InterPro" id="IPR004117">
    <property type="entry name" value="7tm6_olfct_rcpt"/>
</dbReference>
<dbReference type="AlphaFoldDB" id="A0A195BJZ3"/>
<accession>A0A195BJZ3</accession>
<dbReference type="GO" id="GO:0004984">
    <property type="term" value="F:olfactory receptor activity"/>
    <property type="evidence" value="ECO:0007669"/>
    <property type="project" value="InterPro"/>
</dbReference>
<keyword evidence="5 9" id="KW-1133">Transmembrane helix</keyword>
<reference evidence="10 11" key="1">
    <citation type="submission" date="2015-09" db="EMBL/GenBank/DDBJ databases">
        <title>Atta colombica WGS genome.</title>
        <authorList>
            <person name="Nygaard S."/>
            <person name="Hu H."/>
            <person name="Boomsma J."/>
            <person name="Zhang G."/>
        </authorList>
    </citation>
    <scope>NUCLEOTIDE SEQUENCE [LARGE SCALE GENOMIC DNA]</scope>
    <source>
        <strain evidence="10">Treedump-2</strain>
        <tissue evidence="10">Whole body</tissue>
    </source>
</reference>